<comment type="caution">
    <text evidence="2">The sequence shown here is derived from an EMBL/GenBank/DDBJ whole genome shotgun (WGS) entry which is preliminary data.</text>
</comment>
<feature type="compositionally biased region" description="Basic residues" evidence="1">
    <location>
        <begin position="119"/>
        <end position="134"/>
    </location>
</feature>
<feature type="region of interest" description="Disordered" evidence="1">
    <location>
        <begin position="115"/>
        <end position="137"/>
    </location>
</feature>
<keyword evidence="3" id="KW-1185">Reference proteome</keyword>
<dbReference type="Proteomes" id="UP001159363">
    <property type="component" value="Chromosome 5"/>
</dbReference>
<sequence>MTANISEQFIPKSPQKNGLVETSATVTVGQGPELWRYRARRLPRVPGPQNPASNIGPEIANLLLGRQYHGNEITTTTGVVADIKHTSPSGICNQHSPSFSRLWLCRKWRESAEQEKNGSRKKWQGNGEKRRRWNKGKEERLWRQSGLSTISHFPAATAEMGYEIERAAGGGGRRVLLFQITTAEAVPAPLLQCADLKFEGAFTQYEELRTAYVITWREGHNHCQPCFPPKLKTLLLRISHRHSTLYSILGLVKQRRRNCVLVGRLLASHLCEPSSIHDGIALGFPHVGIMPDDAAGWSRGFSRHLTSFSSAFKTSLLTATRSNSTETAPTVDAIPSLHFTSSAEHRGGHICFFNLKVVFDSAACTDDDCVDLGWQATRESPGWFDLGGPAQLLAKHPQPRKVLRPGGALYKAGVMAARCHLYSRGRRDDF</sequence>
<evidence type="ECO:0000313" key="2">
    <source>
        <dbReference type="EMBL" id="KAJ8881697.1"/>
    </source>
</evidence>
<dbReference type="EMBL" id="JARBHB010000006">
    <property type="protein sequence ID" value="KAJ8881697.1"/>
    <property type="molecule type" value="Genomic_DNA"/>
</dbReference>
<organism evidence="2 3">
    <name type="scientific">Dryococelus australis</name>
    <dbReference type="NCBI Taxonomy" id="614101"/>
    <lineage>
        <taxon>Eukaryota</taxon>
        <taxon>Metazoa</taxon>
        <taxon>Ecdysozoa</taxon>
        <taxon>Arthropoda</taxon>
        <taxon>Hexapoda</taxon>
        <taxon>Insecta</taxon>
        <taxon>Pterygota</taxon>
        <taxon>Neoptera</taxon>
        <taxon>Polyneoptera</taxon>
        <taxon>Phasmatodea</taxon>
        <taxon>Verophasmatodea</taxon>
        <taxon>Anareolatae</taxon>
        <taxon>Phasmatidae</taxon>
        <taxon>Eurycanthinae</taxon>
        <taxon>Dryococelus</taxon>
    </lineage>
</organism>
<accession>A0ABQ9HBK7</accession>
<evidence type="ECO:0000256" key="1">
    <source>
        <dbReference type="SAM" id="MobiDB-lite"/>
    </source>
</evidence>
<proteinExistence type="predicted"/>
<reference evidence="2 3" key="1">
    <citation type="submission" date="2023-02" db="EMBL/GenBank/DDBJ databases">
        <title>LHISI_Scaffold_Assembly.</title>
        <authorList>
            <person name="Stuart O.P."/>
            <person name="Cleave R."/>
            <person name="Magrath M.J.L."/>
            <person name="Mikheyev A.S."/>
        </authorList>
    </citation>
    <scope>NUCLEOTIDE SEQUENCE [LARGE SCALE GENOMIC DNA]</scope>
    <source>
        <strain evidence="2">Daus_M_001</strain>
        <tissue evidence="2">Leg muscle</tissue>
    </source>
</reference>
<name>A0ABQ9HBK7_9NEOP</name>
<gene>
    <name evidence="2" type="ORF">PR048_018183</name>
</gene>
<protein>
    <submittedName>
        <fullName evidence="2">Uncharacterized protein</fullName>
    </submittedName>
</protein>
<evidence type="ECO:0000313" key="3">
    <source>
        <dbReference type="Proteomes" id="UP001159363"/>
    </source>
</evidence>